<evidence type="ECO:0000313" key="1">
    <source>
        <dbReference type="EMBL" id="AYM75485.1"/>
    </source>
</evidence>
<name>A0A3G2E8J3_9BURK</name>
<reference evidence="1 2" key="1">
    <citation type="submission" date="2018-10" db="EMBL/GenBank/DDBJ databases">
        <title>Effects of UV and annual dynamics of microbial communities in freshwater RAS systems.</title>
        <authorList>
            <person name="Bekkelund A.K."/>
            <person name="Hansen B.R."/>
            <person name="Stokken H."/>
            <person name="Eriksen B.F."/>
            <person name="Kashulin N.A."/>
        </authorList>
    </citation>
    <scope>NUCLEOTIDE SEQUENCE [LARGE SCALE GENOMIC DNA]</scope>
    <source>
        <strain evidence="1 2">BHSEK</strain>
    </source>
</reference>
<gene>
    <name evidence="1" type="ORF">D9M09_06485</name>
</gene>
<keyword evidence="2" id="KW-1185">Reference proteome</keyword>
<dbReference type="EMBL" id="CP033019">
    <property type="protein sequence ID" value="AYM75485.1"/>
    <property type="molecule type" value="Genomic_DNA"/>
</dbReference>
<evidence type="ECO:0000313" key="2">
    <source>
        <dbReference type="Proteomes" id="UP000279594"/>
    </source>
</evidence>
<dbReference type="AlphaFoldDB" id="A0A3G2E8J3"/>
<protein>
    <submittedName>
        <fullName evidence="1">Uncharacterized protein</fullName>
    </submittedName>
</protein>
<dbReference type="Proteomes" id="UP000279594">
    <property type="component" value="Chromosome"/>
</dbReference>
<accession>A0A3G2E8J3</accession>
<proteinExistence type="predicted"/>
<dbReference type="RefSeq" id="WP_121668860.1">
    <property type="nucleotide sequence ID" value="NZ_CP033019.1"/>
</dbReference>
<organism evidence="1 2">
    <name type="scientific">Janthinobacterium agaricidamnosum</name>
    <dbReference type="NCBI Taxonomy" id="55508"/>
    <lineage>
        <taxon>Bacteria</taxon>
        <taxon>Pseudomonadati</taxon>
        <taxon>Pseudomonadota</taxon>
        <taxon>Betaproteobacteria</taxon>
        <taxon>Burkholderiales</taxon>
        <taxon>Oxalobacteraceae</taxon>
        <taxon>Janthinobacterium</taxon>
    </lineage>
</organism>
<sequence length="160" mass="16876">MAVRYSPSTGFFYPVNIEYQDIPSDVFEVSEADHLAAHTVRASGGSFKFVKGALRITPAPAIPYGQVCAAYLDTVRARRDGILNRLAGIGFAAMASGDAATAQAIATARTCLLDITICATVAAAQDMDALQAAVSAEFQRIADTLPQEARRAFDDAGSTQ</sequence>